<feature type="binding site" evidence="5">
    <location>
        <position position="44"/>
    </location>
    <ligand>
        <name>a divalent metal cation</name>
        <dbReference type="ChEBI" id="CHEBI:60240"/>
    </ligand>
</feature>
<keyword evidence="4 5" id="KW-0378">Hydrolase</keyword>
<dbReference type="PANTHER" id="PTHR30457:SF0">
    <property type="entry name" value="PHOSPHATASE, PUTATIVE (AFU_ORTHOLOGUE AFUA_4G01070)-RELATED"/>
    <property type="match status" value="1"/>
</dbReference>
<feature type="domain" description="Survival protein SurE-like phosphatase/nucleotidase" evidence="6">
    <location>
        <begin position="7"/>
        <end position="188"/>
    </location>
</feature>
<evidence type="ECO:0000256" key="2">
    <source>
        <dbReference type="ARBA" id="ARBA00011062"/>
    </source>
</evidence>
<evidence type="ECO:0000256" key="1">
    <source>
        <dbReference type="ARBA" id="ARBA00000815"/>
    </source>
</evidence>
<dbReference type="GO" id="GO:0046872">
    <property type="term" value="F:metal ion binding"/>
    <property type="evidence" value="ECO:0007669"/>
    <property type="project" value="UniProtKB-UniRule"/>
</dbReference>
<dbReference type="InParanoid" id="A0A423PFL6"/>
<feature type="binding site" evidence="5">
    <location>
        <position position="13"/>
    </location>
    <ligand>
        <name>a divalent metal cation</name>
        <dbReference type="ChEBI" id="CHEBI:60240"/>
    </ligand>
</feature>
<evidence type="ECO:0000313" key="8">
    <source>
        <dbReference type="Proteomes" id="UP000285310"/>
    </source>
</evidence>
<dbReference type="Gene3D" id="3.40.1210.10">
    <property type="entry name" value="Survival protein SurE-like phosphatase/nucleotidase"/>
    <property type="match status" value="1"/>
</dbReference>
<protein>
    <recommendedName>
        <fullName evidence="5">5'-nucleotidase SurE</fullName>
        <ecNumber evidence="5">3.1.3.5</ecNumber>
    </recommendedName>
    <alternativeName>
        <fullName evidence="5">Nucleoside 5'-monophosphate phosphohydrolase</fullName>
    </alternativeName>
</protein>
<evidence type="ECO:0000256" key="4">
    <source>
        <dbReference type="ARBA" id="ARBA00022801"/>
    </source>
</evidence>
<organism evidence="7 8">
    <name type="scientific">Salinisphaera japonica YTM-1</name>
    <dbReference type="NCBI Taxonomy" id="1209778"/>
    <lineage>
        <taxon>Bacteria</taxon>
        <taxon>Pseudomonadati</taxon>
        <taxon>Pseudomonadota</taxon>
        <taxon>Gammaproteobacteria</taxon>
        <taxon>Salinisphaerales</taxon>
        <taxon>Salinisphaeraceae</taxon>
        <taxon>Salinisphaera</taxon>
    </lineage>
</organism>
<dbReference type="RefSeq" id="WP_123659290.1">
    <property type="nucleotide sequence ID" value="NZ_AYKG01000067.1"/>
</dbReference>
<dbReference type="PANTHER" id="PTHR30457">
    <property type="entry name" value="5'-NUCLEOTIDASE SURE"/>
    <property type="match status" value="1"/>
</dbReference>
<comment type="caution">
    <text evidence="7">The sequence shown here is derived from an EMBL/GenBank/DDBJ whole genome shotgun (WGS) entry which is preliminary data.</text>
</comment>
<comment type="subcellular location">
    <subcellularLocation>
        <location evidence="5">Cytoplasm</location>
    </subcellularLocation>
</comment>
<feature type="binding site" evidence="5">
    <location>
        <position position="98"/>
    </location>
    <ligand>
        <name>a divalent metal cation</name>
        <dbReference type="ChEBI" id="CHEBI:60240"/>
    </ligand>
</feature>
<keyword evidence="5" id="KW-0547">Nucleotide-binding</keyword>
<dbReference type="NCBIfam" id="TIGR00087">
    <property type="entry name" value="surE"/>
    <property type="match status" value="1"/>
</dbReference>
<dbReference type="OrthoDB" id="9780815at2"/>
<dbReference type="HAMAP" id="MF_00060">
    <property type="entry name" value="SurE"/>
    <property type="match status" value="1"/>
</dbReference>
<dbReference type="GO" id="GO:0008253">
    <property type="term" value="F:5'-nucleotidase activity"/>
    <property type="evidence" value="ECO:0007669"/>
    <property type="project" value="UniProtKB-UniRule"/>
</dbReference>
<dbReference type="EMBL" id="AYKG01000067">
    <property type="protein sequence ID" value="ROO24370.1"/>
    <property type="molecule type" value="Genomic_DNA"/>
</dbReference>
<evidence type="ECO:0000256" key="3">
    <source>
        <dbReference type="ARBA" id="ARBA00022723"/>
    </source>
</evidence>
<comment type="function">
    <text evidence="5">Nucleotidase that shows phosphatase activity on nucleoside 5'-monophosphates.</text>
</comment>
<keyword evidence="3 5" id="KW-0479">Metal-binding</keyword>
<accession>A0A423PFL6</accession>
<dbReference type="AlphaFoldDB" id="A0A423PFL6"/>
<evidence type="ECO:0000256" key="5">
    <source>
        <dbReference type="HAMAP-Rule" id="MF_00060"/>
    </source>
</evidence>
<comment type="similarity">
    <text evidence="2 5">Belongs to the SurE nucleotidase family.</text>
</comment>
<dbReference type="GO" id="GO:0005737">
    <property type="term" value="C:cytoplasm"/>
    <property type="evidence" value="ECO:0007669"/>
    <property type="project" value="UniProtKB-SubCell"/>
</dbReference>
<reference evidence="7 8" key="1">
    <citation type="submission" date="2013-10" db="EMBL/GenBank/DDBJ databases">
        <title>Salinisphaera japonica YTM-1 Genome Sequencing.</title>
        <authorList>
            <person name="Lai Q."/>
            <person name="Li C."/>
            <person name="Shao Z."/>
        </authorList>
    </citation>
    <scope>NUCLEOTIDE SEQUENCE [LARGE SCALE GENOMIC DNA]</scope>
    <source>
        <strain evidence="7 8">YTM-1</strain>
    </source>
</reference>
<dbReference type="Proteomes" id="UP000285310">
    <property type="component" value="Unassembled WGS sequence"/>
</dbReference>
<keyword evidence="5" id="KW-0963">Cytoplasm</keyword>
<comment type="catalytic activity">
    <reaction evidence="1 5">
        <text>a ribonucleoside 5'-phosphate + H2O = a ribonucleoside + phosphate</text>
        <dbReference type="Rhea" id="RHEA:12484"/>
        <dbReference type="ChEBI" id="CHEBI:15377"/>
        <dbReference type="ChEBI" id="CHEBI:18254"/>
        <dbReference type="ChEBI" id="CHEBI:43474"/>
        <dbReference type="ChEBI" id="CHEBI:58043"/>
        <dbReference type="EC" id="3.1.3.5"/>
    </reaction>
</comment>
<dbReference type="EC" id="3.1.3.5" evidence="5"/>
<dbReference type="GO" id="GO:0000166">
    <property type="term" value="F:nucleotide binding"/>
    <property type="evidence" value="ECO:0007669"/>
    <property type="project" value="UniProtKB-KW"/>
</dbReference>
<evidence type="ECO:0000313" key="7">
    <source>
        <dbReference type="EMBL" id="ROO24370.1"/>
    </source>
</evidence>
<keyword evidence="8" id="KW-1185">Reference proteome</keyword>
<dbReference type="SUPFAM" id="SSF64167">
    <property type="entry name" value="SurE-like"/>
    <property type="match status" value="1"/>
</dbReference>
<gene>
    <name evidence="5" type="primary">surE</name>
    <name evidence="7" type="ORF">SAJA_14260</name>
</gene>
<comment type="cofactor">
    <cofactor evidence="5">
        <name>a divalent metal cation</name>
        <dbReference type="ChEBI" id="CHEBI:60240"/>
    </cofactor>
    <text evidence="5">Binds 1 divalent metal cation per subunit.</text>
</comment>
<dbReference type="Pfam" id="PF01975">
    <property type="entry name" value="SurE"/>
    <property type="match status" value="1"/>
</dbReference>
<name>A0A423PFL6_9GAMM</name>
<sequence length="262" mass="27509">MKKLSRILVTNDDGIDAPGLAVAERLARQLADEVWVFAPSGNRSGTAQALSLHEALPITQHGRQRYAVGGTPADCVMAALGGPWLAGAGFDLVLSGVNWGGNLSDSVMYSGTVGAALAAAHFELPAIALSQAFDGPTEIDFSVTEAWMAAVVATLWPMRGDHGCCWNVNFPFGAAEAVAGLRFTRQVGGMIRSPEVARAGQGADYKLSFVRDPAAVTDPCADSVAIRDGFVSVTPLIRERSDETRLAAVGAGREMPLTKQAR</sequence>
<evidence type="ECO:0000259" key="6">
    <source>
        <dbReference type="Pfam" id="PF01975"/>
    </source>
</evidence>
<dbReference type="InterPro" id="IPR002828">
    <property type="entry name" value="SurE-like_Pase/nucleotidase"/>
</dbReference>
<dbReference type="InterPro" id="IPR036523">
    <property type="entry name" value="SurE-like_sf"/>
</dbReference>
<feature type="binding site" evidence="5">
    <location>
        <position position="12"/>
    </location>
    <ligand>
        <name>a divalent metal cation</name>
        <dbReference type="ChEBI" id="CHEBI:60240"/>
    </ligand>
</feature>
<dbReference type="InterPro" id="IPR030048">
    <property type="entry name" value="SurE"/>
</dbReference>
<proteinExistence type="inferred from homology"/>